<keyword evidence="3" id="KW-1185">Reference proteome</keyword>
<sequence>MESKQSDDAAVLIPKSESNGKSPIDAPPPPTAAATTKKFALLRRVGWKKGMAIVDFVLRLGAASAAFSASTAVGQAEEMQSLEDISFSPCPSLLYA</sequence>
<feature type="region of interest" description="Disordered" evidence="1">
    <location>
        <begin position="1"/>
        <end position="32"/>
    </location>
</feature>
<evidence type="ECO:0008006" key="4">
    <source>
        <dbReference type="Google" id="ProtNLM"/>
    </source>
</evidence>
<evidence type="ECO:0000256" key="1">
    <source>
        <dbReference type="SAM" id="MobiDB-lite"/>
    </source>
</evidence>
<proteinExistence type="predicted"/>
<evidence type="ECO:0000313" key="3">
    <source>
        <dbReference type="Proteomes" id="UP001187192"/>
    </source>
</evidence>
<reference evidence="2" key="1">
    <citation type="submission" date="2023-07" db="EMBL/GenBank/DDBJ databases">
        <title>draft genome sequence of fig (Ficus carica).</title>
        <authorList>
            <person name="Takahashi T."/>
            <person name="Nishimura K."/>
        </authorList>
    </citation>
    <scope>NUCLEOTIDE SEQUENCE</scope>
</reference>
<dbReference type="EMBL" id="BTGU01000024">
    <property type="protein sequence ID" value="GMN46861.1"/>
    <property type="molecule type" value="Genomic_DNA"/>
</dbReference>
<evidence type="ECO:0000313" key="2">
    <source>
        <dbReference type="EMBL" id="GMN46861.1"/>
    </source>
</evidence>
<gene>
    <name evidence="2" type="ORF">TIFTF001_016049</name>
</gene>
<accession>A0AA88AMU9</accession>
<dbReference type="Proteomes" id="UP001187192">
    <property type="component" value="Unassembled WGS sequence"/>
</dbReference>
<comment type="caution">
    <text evidence="2">The sequence shown here is derived from an EMBL/GenBank/DDBJ whole genome shotgun (WGS) entry which is preliminary data.</text>
</comment>
<protein>
    <recommendedName>
        <fullName evidence="4">CASP-like protein</fullName>
    </recommendedName>
</protein>
<name>A0AA88AMU9_FICCA</name>
<dbReference type="AlphaFoldDB" id="A0AA88AMU9"/>
<organism evidence="2 3">
    <name type="scientific">Ficus carica</name>
    <name type="common">Common fig</name>
    <dbReference type="NCBI Taxonomy" id="3494"/>
    <lineage>
        <taxon>Eukaryota</taxon>
        <taxon>Viridiplantae</taxon>
        <taxon>Streptophyta</taxon>
        <taxon>Embryophyta</taxon>
        <taxon>Tracheophyta</taxon>
        <taxon>Spermatophyta</taxon>
        <taxon>Magnoliopsida</taxon>
        <taxon>eudicotyledons</taxon>
        <taxon>Gunneridae</taxon>
        <taxon>Pentapetalae</taxon>
        <taxon>rosids</taxon>
        <taxon>fabids</taxon>
        <taxon>Rosales</taxon>
        <taxon>Moraceae</taxon>
        <taxon>Ficeae</taxon>
        <taxon>Ficus</taxon>
    </lineage>
</organism>